<reference evidence="6 7" key="1">
    <citation type="submission" date="2015-04" db="EMBL/GenBank/DDBJ databases">
        <title>Draft genome of the roundworm Trichinella nativa.</title>
        <authorList>
            <person name="Mitreva M."/>
        </authorList>
    </citation>
    <scope>NUCLEOTIDE SEQUENCE [LARGE SCALE GENOMIC DNA]</scope>
    <source>
        <strain evidence="6 7">ISS45</strain>
    </source>
</reference>
<dbReference type="GO" id="GO:0005783">
    <property type="term" value="C:endoplasmic reticulum"/>
    <property type="evidence" value="ECO:0007669"/>
    <property type="project" value="UniProtKB-SubCell"/>
</dbReference>
<evidence type="ECO:0000313" key="6">
    <source>
        <dbReference type="EMBL" id="OUC40147.1"/>
    </source>
</evidence>
<evidence type="ECO:0000256" key="1">
    <source>
        <dbReference type="ARBA" id="ARBA00004240"/>
    </source>
</evidence>
<dbReference type="InterPro" id="IPR039988">
    <property type="entry name" value="MTTP"/>
</dbReference>
<keyword evidence="4" id="KW-0256">Endoplasmic reticulum</keyword>
<sequence>SLHPGVVHTRLYRHTSWLNQRFLKSAFSKYILLTPAEGAANVLWTACLPNLRSGAYYENGVEVSLPKMDIVDDEEALQLFLNTKQCDEEKVCSLIFKNALLIWQREGTQLFFEEENIMEEEWSLIDIFAHLFTDKVDSEKWFSHGIVINETRLECNVQRCLQFNNYPQHHYRIECPTKQRLSDRILAVKLIVKLCSSRMHAFKWLLNAVATENWRRDRELHVHSFVQMWNLLEHNKEIRNILMKMLLKLGWDFASSVHAITHFSPVFRPIFASNDIFASYFAAGEFENNILARTIWGIILEYRNKSDSVLSFGIYSSGMQSMLSSSDFKELSFENEDPVAAEVLFFAFSVHQPSISLFNNYSTMYNAIWSADGTPKTVANFGIQLQNSILRLPLVNGLIFTAVCSIFLWLDVSGSVYISMWYLNADANMNAVVSVYVDTSFSLHLPKSQRTIWLSDAELFVDVNVNSLGTVDFSSLPFRTCLQLNSSPFSVRKSLTVIAPNVTSSKQPFVTSKHVDGYCYLLNKRIIHDCNELHGGDT</sequence>
<dbReference type="GO" id="GO:0042157">
    <property type="term" value="P:lipoprotein metabolic process"/>
    <property type="evidence" value="ECO:0007669"/>
    <property type="project" value="TreeGrafter"/>
</dbReference>
<dbReference type="GO" id="GO:0016323">
    <property type="term" value="C:basolateral plasma membrane"/>
    <property type="evidence" value="ECO:0007669"/>
    <property type="project" value="TreeGrafter"/>
</dbReference>
<dbReference type="PANTHER" id="PTHR13024:SF0">
    <property type="entry name" value="MICROSOMAL TRIACYLGLYCEROL TRANSFER PROTEIN"/>
    <property type="match status" value="1"/>
</dbReference>
<dbReference type="Pfam" id="PF19444">
    <property type="entry name" value="MTP_lip_bd"/>
    <property type="match status" value="1"/>
</dbReference>
<name>A0A1Y3E8I2_9BILA</name>
<dbReference type="PANTHER" id="PTHR13024">
    <property type="entry name" value="MICROSOMAL TRIGLYCERIDE TRANSFER PROTEIN, LARGE SUBUNIT"/>
    <property type="match status" value="1"/>
</dbReference>
<accession>A0A1Y3E8I2</accession>
<evidence type="ECO:0000313" key="7">
    <source>
        <dbReference type="Proteomes" id="UP000243006"/>
    </source>
</evidence>
<feature type="domain" description="MTP large subunit lipid-binding" evidence="5">
    <location>
        <begin position="309"/>
        <end position="499"/>
    </location>
</feature>
<dbReference type="Gene3D" id="3.40.50.720">
    <property type="entry name" value="NAD(P)-binding Rossmann-like Domain"/>
    <property type="match status" value="1"/>
</dbReference>
<keyword evidence="3" id="KW-0732">Signal</keyword>
<dbReference type="Proteomes" id="UP000243006">
    <property type="component" value="Unassembled WGS sequence"/>
</dbReference>
<evidence type="ECO:0000256" key="3">
    <source>
        <dbReference type="ARBA" id="ARBA00022729"/>
    </source>
</evidence>
<dbReference type="GO" id="GO:0008289">
    <property type="term" value="F:lipid binding"/>
    <property type="evidence" value="ECO:0007669"/>
    <property type="project" value="InterPro"/>
</dbReference>
<protein>
    <recommendedName>
        <fullName evidence="5">MTP large subunit lipid-binding domain-containing protein</fullName>
    </recommendedName>
</protein>
<dbReference type="GO" id="GO:0005794">
    <property type="term" value="C:Golgi apparatus"/>
    <property type="evidence" value="ECO:0007669"/>
    <property type="project" value="TreeGrafter"/>
</dbReference>
<evidence type="ECO:0000256" key="2">
    <source>
        <dbReference type="ARBA" id="ARBA00022448"/>
    </source>
</evidence>
<dbReference type="EMBL" id="LVZM01023212">
    <property type="protein sequence ID" value="OUC40147.1"/>
    <property type="molecule type" value="Genomic_DNA"/>
</dbReference>
<comment type="caution">
    <text evidence="6">The sequence shown here is derived from an EMBL/GenBank/DDBJ whole genome shotgun (WGS) entry which is preliminary data.</text>
</comment>
<organism evidence="6 7">
    <name type="scientific">Trichinella nativa</name>
    <dbReference type="NCBI Taxonomy" id="6335"/>
    <lineage>
        <taxon>Eukaryota</taxon>
        <taxon>Metazoa</taxon>
        <taxon>Ecdysozoa</taxon>
        <taxon>Nematoda</taxon>
        <taxon>Enoplea</taxon>
        <taxon>Dorylaimia</taxon>
        <taxon>Trichinellida</taxon>
        <taxon>Trichinellidae</taxon>
        <taxon>Trichinella</taxon>
    </lineage>
</organism>
<feature type="non-terminal residue" evidence="6">
    <location>
        <position position="1"/>
    </location>
</feature>
<evidence type="ECO:0000259" key="5">
    <source>
        <dbReference type="Pfam" id="PF19444"/>
    </source>
</evidence>
<gene>
    <name evidence="6" type="ORF">D917_04330</name>
</gene>
<dbReference type="InterPro" id="IPR045811">
    <property type="entry name" value="MTP_lip-bd"/>
</dbReference>
<comment type="subcellular location">
    <subcellularLocation>
        <location evidence="1">Endoplasmic reticulum</location>
    </subcellularLocation>
</comment>
<evidence type="ECO:0000256" key="4">
    <source>
        <dbReference type="ARBA" id="ARBA00022824"/>
    </source>
</evidence>
<dbReference type="GO" id="GO:0005548">
    <property type="term" value="F:phospholipid transporter activity"/>
    <property type="evidence" value="ECO:0007669"/>
    <property type="project" value="InterPro"/>
</dbReference>
<dbReference type="AlphaFoldDB" id="A0A1Y3E8I2"/>
<proteinExistence type="predicted"/>
<keyword evidence="2" id="KW-0813">Transport</keyword>